<comment type="caution">
    <text evidence="1">The sequence shown here is derived from an EMBL/GenBank/DDBJ whole genome shotgun (WGS) entry which is preliminary data.</text>
</comment>
<dbReference type="EMBL" id="BKCJ010010322">
    <property type="protein sequence ID" value="GEU91060.1"/>
    <property type="molecule type" value="Genomic_DNA"/>
</dbReference>
<protein>
    <submittedName>
        <fullName evidence="1">Uncharacterized protein</fullName>
    </submittedName>
</protein>
<organism evidence="1">
    <name type="scientific">Tanacetum cinerariifolium</name>
    <name type="common">Dalmatian daisy</name>
    <name type="synonym">Chrysanthemum cinerariifolium</name>
    <dbReference type="NCBI Taxonomy" id="118510"/>
    <lineage>
        <taxon>Eukaryota</taxon>
        <taxon>Viridiplantae</taxon>
        <taxon>Streptophyta</taxon>
        <taxon>Embryophyta</taxon>
        <taxon>Tracheophyta</taxon>
        <taxon>Spermatophyta</taxon>
        <taxon>Magnoliopsida</taxon>
        <taxon>eudicotyledons</taxon>
        <taxon>Gunneridae</taxon>
        <taxon>Pentapetalae</taxon>
        <taxon>asterids</taxon>
        <taxon>campanulids</taxon>
        <taxon>Asterales</taxon>
        <taxon>Asteraceae</taxon>
        <taxon>Asteroideae</taxon>
        <taxon>Anthemideae</taxon>
        <taxon>Anthemidinae</taxon>
        <taxon>Tanacetum</taxon>
    </lineage>
</organism>
<dbReference type="AlphaFoldDB" id="A0A6L2NY02"/>
<evidence type="ECO:0000313" key="1">
    <source>
        <dbReference type="EMBL" id="GEU91060.1"/>
    </source>
</evidence>
<sequence length="17" mass="1925">KHAAEKDIESIVDRANE</sequence>
<name>A0A6L2NY02_TANCI</name>
<proteinExistence type="predicted"/>
<reference evidence="1" key="1">
    <citation type="journal article" date="2019" name="Sci. Rep.">
        <title>Draft genome of Tanacetum cinerariifolium, the natural source of mosquito coil.</title>
        <authorList>
            <person name="Yamashiro T."/>
            <person name="Shiraishi A."/>
            <person name="Satake H."/>
            <person name="Nakayama K."/>
        </authorList>
    </citation>
    <scope>NUCLEOTIDE SEQUENCE</scope>
</reference>
<accession>A0A6L2NY02</accession>
<feature type="non-terminal residue" evidence="1">
    <location>
        <position position="1"/>
    </location>
</feature>
<gene>
    <name evidence="1" type="ORF">Tci_063038</name>
</gene>